<name>A0ABY7TKD2_9SPHN</name>
<feature type="compositionally biased region" description="Basic and acidic residues" evidence="1">
    <location>
        <begin position="90"/>
        <end position="101"/>
    </location>
</feature>
<accession>A0ABY7TKD2</accession>
<gene>
    <name evidence="3" type="ORF">PQ455_11895</name>
</gene>
<evidence type="ECO:0000256" key="1">
    <source>
        <dbReference type="SAM" id="MobiDB-lite"/>
    </source>
</evidence>
<dbReference type="InterPro" id="IPR024572">
    <property type="entry name" value="RcnB"/>
</dbReference>
<evidence type="ECO:0000313" key="4">
    <source>
        <dbReference type="Proteomes" id="UP001220395"/>
    </source>
</evidence>
<dbReference type="RefSeq" id="WP_273686297.1">
    <property type="nucleotide sequence ID" value="NZ_CP117411.1"/>
</dbReference>
<feature type="compositionally biased region" description="Basic and acidic residues" evidence="1">
    <location>
        <begin position="23"/>
        <end position="33"/>
    </location>
</feature>
<dbReference type="Pfam" id="PF11776">
    <property type="entry name" value="RcnB"/>
    <property type="match status" value="1"/>
</dbReference>
<feature type="chain" id="PRO_5045505033" evidence="2">
    <location>
        <begin position="20"/>
        <end position="258"/>
    </location>
</feature>
<organism evidence="3 4">
    <name type="scientific">Sphingomonas naphthae</name>
    <dbReference type="NCBI Taxonomy" id="1813468"/>
    <lineage>
        <taxon>Bacteria</taxon>
        <taxon>Pseudomonadati</taxon>
        <taxon>Pseudomonadota</taxon>
        <taxon>Alphaproteobacteria</taxon>
        <taxon>Sphingomonadales</taxon>
        <taxon>Sphingomonadaceae</taxon>
        <taxon>Sphingomonas</taxon>
    </lineage>
</organism>
<dbReference type="Proteomes" id="UP001220395">
    <property type="component" value="Chromosome"/>
</dbReference>
<evidence type="ECO:0000313" key="3">
    <source>
        <dbReference type="EMBL" id="WCT72339.1"/>
    </source>
</evidence>
<sequence>MRIATTALLLAAAATPAIAAAQEPDRSYGRPGREAPNPGQQRATFRDNGGQRSDAADARREFRQTQRPETIGERGPRPDVRADTPPAQVRQDRQELRGDRRDIRDDRRDIRNDRRDIRDDRRDDRRDWRDDRRDDRRYDNRGWDNRGGWNGNDRGAQWNNRWRDDRRYDWQGYRTANRNIYRLPRYYAPRGYAYRRWSVGYRFDPWAYDRSYWINDPYQYRLPPAYGSYRWVRYYDDVALVDISTGLIADVLYSFFLR</sequence>
<evidence type="ECO:0000256" key="2">
    <source>
        <dbReference type="SAM" id="SignalP"/>
    </source>
</evidence>
<keyword evidence="4" id="KW-1185">Reference proteome</keyword>
<feature type="region of interest" description="Disordered" evidence="1">
    <location>
        <begin position="19"/>
        <end position="101"/>
    </location>
</feature>
<protein>
    <submittedName>
        <fullName evidence="3">RcnB family protein</fullName>
    </submittedName>
</protein>
<dbReference type="Gene3D" id="3.10.450.160">
    <property type="entry name" value="inner membrane protein cigr"/>
    <property type="match status" value="1"/>
</dbReference>
<dbReference type="EMBL" id="CP117411">
    <property type="protein sequence ID" value="WCT72339.1"/>
    <property type="molecule type" value="Genomic_DNA"/>
</dbReference>
<reference evidence="3 4" key="1">
    <citation type="submission" date="2023-02" db="EMBL/GenBank/DDBJ databases">
        <title>Genome sequence of Sphingomonas naphthae.</title>
        <authorList>
            <person name="Kim S."/>
            <person name="Heo J."/>
            <person name="Kwon S.-W."/>
        </authorList>
    </citation>
    <scope>NUCLEOTIDE SEQUENCE [LARGE SCALE GENOMIC DNA]</scope>
    <source>
        <strain evidence="3 4">KACC 18716</strain>
    </source>
</reference>
<keyword evidence="2" id="KW-0732">Signal</keyword>
<feature type="signal peptide" evidence="2">
    <location>
        <begin position="1"/>
        <end position="19"/>
    </location>
</feature>
<proteinExistence type="predicted"/>
<feature type="compositionally biased region" description="Basic and acidic residues" evidence="1">
    <location>
        <begin position="54"/>
        <end position="82"/>
    </location>
</feature>